<organism evidence="3 4">
    <name type="scientific">Apiospora phragmitis</name>
    <dbReference type="NCBI Taxonomy" id="2905665"/>
    <lineage>
        <taxon>Eukaryota</taxon>
        <taxon>Fungi</taxon>
        <taxon>Dikarya</taxon>
        <taxon>Ascomycota</taxon>
        <taxon>Pezizomycotina</taxon>
        <taxon>Sordariomycetes</taxon>
        <taxon>Xylariomycetidae</taxon>
        <taxon>Amphisphaeriales</taxon>
        <taxon>Apiosporaceae</taxon>
        <taxon>Apiospora</taxon>
    </lineage>
</organism>
<dbReference type="PANTHER" id="PTHR38848:SF3">
    <property type="entry name" value="G-PROTEIN COUPLED RECEPTORS FAMILY 3 PROFILE DOMAIN-CONTAINING PROTEIN"/>
    <property type="match status" value="1"/>
</dbReference>
<protein>
    <recommendedName>
        <fullName evidence="5">Transmembrane protein</fullName>
    </recommendedName>
</protein>
<evidence type="ECO:0000313" key="3">
    <source>
        <dbReference type="EMBL" id="KAK8073480.1"/>
    </source>
</evidence>
<feature type="transmembrane region" description="Helical" evidence="2">
    <location>
        <begin position="160"/>
        <end position="180"/>
    </location>
</feature>
<proteinExistence type="predicted"/>
<feature type="transmembrane region" description="Helical" evidence="2">
    <location>
        <begin position="225"/>
        <end position="242"/>
    </location>
</feature>
<dbReference type="Proteomes" id="UP001480595">
    <property type="component" value="Unassembled WGS sequence"/>
</dbReference>
<feature type="transmembrane region" description="Helical" evidence="2">
    <location>
        <begin position="95"/>
        <end position="118"/>
    </location>
</feature>
<feature type="transmembrane region" description="Helical" evidence="2">
    <location>
        <begin position="201"/>
        <end position="219"/>
    </location>
</feature>
<evidence type="ECO:0000256" key="1">
    <source>
        <dbReference type="SAM" id="MobiDB-lite"/>
    </source>
</evidence>
<dbReference type="RefSeq" id="XP_066717955.1">
    <property type="nucleotide sequence ID" value="XM_066855788.1"/>
</dbReference>
<feature type="transmembrane region" description="Helical" evidence="2">
    <location>
        <begin position="254"/>
        <end position="277"/>
    </location>
</feature>
<feature type="transmembrane region" description="Helical" evidence="2">
    <location>
        <begin position="30"/>
        <end position="49"/>
    </location>
</feature>
<feature type="compositionally biased region" description="Polar residues" evidence="1">
    <location>
        <begin position="509"/>
        <end position="520"/>
    </location>
</feature>
<feature type="region of interest" description="Disordered" evidence="1">
    <location>
        <begin position="366"/>
        <end position="444"/>
    </location>
</feature>
<name>A0ABR1VQF3_9PEZI</name>
<keyword evidence="2" id="KW-1133">Transmembrane helix</keyword>
<feature type="transmembrane region" description="Helical" evidence="2">
    <location>
        <begin position="283"/>
        <end position="305"/>
    </location>
</feature>
<gene>
    <name evidence="3" type="ORF">PG994_004379</name>
</gene>
<dbReference type="EMBL" id="JAQQWL010000005">
    <property type="protein sequence ID" value="KAK8073480.1"/>
    <property type="molecule type" value="Genomic_DNA"/>
</dbReference>
<comment type="caution">
    <text evidence="3">The sequence shown here is derived from an EMBL/GenBank/DDBJ whole genome shotgun (WGS) entry which is preliminary data.</text>
</comment>
<reference evidence="3 4" key="1">
    <citation type="submission" date="2023-01" db="EMBL/GenBank/DDBJ databases">
        <title>Analysis of 21 Apiospora genomes using comparative genomics revels a genus with tremendous synthesis potential of carbohydrate active enzymes and secondary metabolites.</title>
        <authorList>
            <person name="Sorensen T."/>
        </authorList>
    </citation>
    <scope>NUCLEOTIDE SEQUENCE [LARGE SCALE GENOMIC DNA]</scope>
    <source>
        <strain evidence="3 4">CBS 135458</strain>
    </source>
</reference>
<sequence>MAPSDLPPSLTSRHLAYEIYFEPEPRYAKVSGIVVSVLASSACASFFLFRVAQVKIWRSLAWTHWRKSTWPPNTPWRMEKTWAENKRMLKGVFDVSPVLLAIYFDSYLFVMASTILHYNFSVNDYHSLCEAATLLCLLAYLSSKVRKLTYGFFEEQHTDFSFVTGFAVFGCWIILIIFRFSRMENGLCIIGIQRSAMIGPVAVDVVCNAYLTAVFTFPIYRGFDLLTRLAAVYAYLWAYLLTGTRERNEKLLRVAKKSFVGCCLALSSSIANLLALMLLDGEPTWLCLLCCKIDVLFNAVVLFWVTRTDSRDINTTSSRSKSDSARSRVARLSFYTGWLRANMGQGPHPGRPFIIPQEEVPPSPLMGGGADGAVGRVNGGDNMKNSESGGGSTPFKKNNKGDNKRASINTTPTTTAVAAAAAESSQSTKAPTKLILKPSSTGNNIDTAVTAQFACESSIGEIWTGPGGHATESAELGDSETNSEEKNEEQQQQKTSPAARKECVEEKAAQTTTPTSDMGR</sequence>
<feature type="compositionally biased region" description="Low complexity" evidence="1">
    <location>
        <begin position="406"/>
        <end position="430"/>
    </location>
</feature>
<accession>A0ABR1VQF3</accession>
<feature type="compositionally biased region" description="Basic and acidic residues" evidence="1">
    <location>
        <begin position="499"/>
        <end position="508"/>
    </location>
</feature>
<dbReference type="PANTHER" id="PTHR38848">
    <property type="entry name" value="G-PROTEIN COUPLED RECEPTORS FAMILY 3 PROFILE DOMAIN-CONTAINING PROTEIN"/>
    <property type="match status" value="1"/>
</dbReference>
<evidence type="ECO:0000256" key="2">
    <source>
        <dbReference type="SAM" id="Phobius"/>
    </source>
</evidence>
<evidence type="ECO:0000313" key="4">
    <source>
        <dbReference type="Proteomes" id="UP001480595"/>
    </source>
</evidence>
<feature type="region of interest" description="Disordered" evidence="1">
    <location>
        <begin position="460"/>
        <end position="520"/>
    </location>
</feature>
<keyword evidence="2" id="KW-0472">Membrane</keyword>
<evidence type="ECO:0008006" key="5">
    <source>
        <dbReference type="Google" id="ProtNLM"/>
    </source>
</evidence>
<keyword evidence="2" id="KW-0812">Transmembrane</keyword>
<dbReference type="GeneID" id="92088851"/>
<keyword evidence="4" id="KW-1185">Reference proteome</keyword>